<evidence type="ECO:0000259" key="1">
    <source>
        <dbReference type="Pfam" id="PF13577"/>
    </source>
</evidence>
<dbReference type="Gene3D" id="3.10.450.50">
    <property type="match status" value="1"/>
</dbReference>
<dbReference type="Proteomes" id="UP000019140">
    <property type="component" value="Unassembled WGS sequence"/>
</dbReference>
<dbReference type="EMBL" id="AZHX01001780">
    <property type="protein sequence ID" value="ETW99933.1"/>
    <property type="molecule type" value="Genomic_DNA"/>
</dbReference>
<evidence type="ECO:0000313" key="3">
    <source>
        <dbReference type="Proteomes" id="UP000019140"/>
    </source>
</evidence>
<dbReference type="InterPro" id="IPR037401">
    <property type="entry name" value="SnoaL-like"/>
</dbReference>
<name>W4LPD4_9BACT</name>
<protein>
    <recommendedName>
        <fullName evidence="1">SnoaL-like domain-containing protein</fullName>
    </recommendedName>
</protein>
<dbReference type="CDD" id="cd00531">
    <property type="entry name" value="NTF2_like"/>
    <property type="match status" value="1"/>
</dbReference>
<comment type="caution">
    <text evidence="2">The sequence shown here is derived from an EMBL/GenBank/DDBJ whole genome shotgun (WGS) entry which is preliminary data.</text>
</comment>
<evidence type="ECO:0000313" key="2">
    <source>
        <dbReference type="EMBL" id="ETW99933.1"/>
    </source>
</evidence>
<keyword evidence="3" id="KW-1185">Reference proteome</keyword>
<sequence>MNHDELARRVQVLEDIEAIKKLKARYCAYCDDSYDADGLASLFTEDAIWDGGEVLGRNEGREAIRRFFQGSSQRLPFAIHHVMNPIIDVQGDSATGQWYLFQPCTRADGNRAAWLAARYEETYIRVDGEWKFQRMNIIPAFYAPYDEGWAKQRFL</sequence>
<dbReference type="SUPFAM" id="SSF54427">
    <property type="entry name" value="NTF2-like"/>
    <property type="match status" value="1"/>
</dbReference>
<organism evidence="2 3">
    <name type="scientific">Candidatus Entotheonella gemina</name>
    <dbReference type="NCBI Taxonomy" id="1429439"/>
    <lineage>
        <taxon>Bacteria</taxon>
        <taxon>Pseudomonadati</taxon>
        <taxon>Nitrospinota/Tectimicrobiota group</taxon>
        <taxon>Candidatus Tectimicrobiota</taxon>
        <taxon>Candidatus Entotheonellia</taxon>
        <taxon>Candidatus Entotheonellales</taxon>
        <taxon>Candidatus Entotheonellaceae</taxon>
        <taxon>Candidatus Entotheonella</taxon>
    </lineage>
</organism>
<dbReference type="AlphaFoldDB" id="W4LPD4"/>
<dbReference type="Pfam" id="PF13577">
    <property type="entry name" value="SnoaL_4"/>
    <property type="match status" value="1"/>
</dbReference>
<proteinExistence type="predicted"/>
<reference evidence="2 3" key="1">
    <citation type="journal article" date="2014" name="Nature">
        <title>An environmental bacterial taxon with a large and distinct metabolic repertoire.</title>
        <authorList>
            <person name="Wilson M.C."/>
            <person name="Mori T."/>
            <person name="Ruckert C."/>
            <person name="Uria A.R."/>
            <person name="Helf M.J."/>
            <person name="Takada K."/>
            <person name="Gernert C."/>
            <person name="Steffens U.A."/>
            <person name="Heycke N."/>
            <person name="Schmitt S."/>
            <person name="Rinke C."/>
            <person name="Helfrich E.J."/>
            <person name="Brachmann A.O."/>
            <person name="Gurgui C."/>
            <person name="Wakimoto T."/>
            <person name="Kracht M."/>
            <person name="Crusemann M."/>
            <person name="Hentschel U."/>
            <person name="Abe I."/>
            <person name="Matsunaga S."/>
            <person name="Kalinowski J."/>
            <person name="Takeyama H."/>
            <person name="Piel J."/>
        </authorList>
    </citation>
    <scope>NUCLEOTIDE SEQUENCE [LARGE SCALE GENOMIC DNA]</scope>
    <source>
        <strain evidence="3">TSY2</strain>
    </source>
</reference>
<feature type="domain" description="SnoaL-like" evidence="1">
    <location>
        <begin position="12"/>
        <end position="135"/>
    </location>
</feature>
<dbReference type="HOGENOM" id="CLU_106738_5_1_7"/>
<gene>
    <name evidence="2" type="ORF">ETSY2_39970</name>
</gene>
<dbReference type="InterPro" id="IPR032710">
    <property type="entry name" value="NTF2-like_dom_sf"/>
</dbReference>
<accession>W4LPD4</accession>